<comment type="caution">
    <text evidence="1">The sequence shown here is derived from an EMBL/GenBank/DDBJ whole genome shotgun (WGS) entry which is preliminary data.</text>
</comment>
<reference evidence="2" key="1">
    <citation type="journal article" date="2023" name="Front. Plant Sci.">
        <title>Chromosomal-level genome assembly of Melastoma candidum provides insights into trichome evolution.</title>
        <authorList>
            <person name="Zhong Y."/>
            <person name="Wu W."/>
            <person name="Sun C."/>
            <person name="Zou P."/>
            <person name="Liu Y."/>
            <person name="Dai S."/>
            <person name="Zhou R."/>
        </authorList>
    </citation>
    <scope>NUCLEOTIDE SEQUENCE [LARGE SCALE GENOMIC DNA]</scope>
</reference>
<accession>A0ACB9L0B2</accession>
<evidence type="ECO:0000313" key="1">
    <source>
        <dbReference type="EMBL" id="KAI4302985.1"/>
    </source>
</evidence>
<evidence type="ECO:0000313" key="2">
    <source>
        <dbReference type="Proteomes" id="UP001057402"/>
    </source>
</evidence>
<organism evidence="1 2">
    <name type="scientific">Melastoma candidum</name>
    <dbReference type="NCBI Taxonomy" id="119954"/>
    <lineage>
        <taxon>Eukaryota</taxon>
        <taxon>Viridiplantae</taxon>
        <taxon>Streptophyta</taxon>
        <taxon>Embryophyta</taxon>
        <taxon>Tracheophyta</taxon>
        <taxon>Spermatophyta</taxon>
        <taxon>Magnoliopsida</taxon>
        <taxon>eudicotyledons</taxon>
        <taxon>Gunneridae</taxon>
        <taxon>Pentapetalae</taxon>
        <taxon>rosids</taxon>
        <taxon>malvids</taxon>
        <taxon>Myrtales</taxon>
        <taxon>Melastomataceae</taxon>
        <taxon>Melastomatoideae</taxon>
        <taxon>Melastomateae</taxon>
        <taxon>Melastoma</taxon>
    </lineage>
</organism>
<gene>
    <name evidence="1" type="ORF">MLD38_038669</name>
</gene>
<dbReference type="Proteomes" id="UP001057402">
    <property type="component" value="Chromosome 12"/>
</dbReference>
<keyword evidence="2" id="KW-1185">Reference proteome</keyword>
<proteinExistence type="predicted"/>
<protein>
    <submittedName>
        <fullName evidence="1">Uncharacterized protein</fullName>
    </submittedName>
</protein>
<name>A0ACB9L0B2_9MYRT</name>
<sequence>MLKRLYFVGLHQPTLPIVPQWPPPCSTRCRHCCRTWIGPPSPDDRDTLREIGLLLAELVESVNVRFSLRAMRLEDVKPWILTVGNGKAVEINSIMQLHRLLEAEENKEEPIDSVLSWIREIKPTTVTVVHCVRWFLTSGF</sequence>
<dbReference type="EMBL" id="CM042891">
    <property type="protein sequence ID" value="KAI4302985.1"/>
    <property type="molecule type" value="Genomic_DNA"/>
</dbReference>